<proteinExistence type="predicted"/>
<gene>
    <name evidence="1" type="ORF">K452DRAFT_311280</name>
</gene>
<dbReference type="AlphaFoldDB" id="A0A6A6B762"/>
<protein>
    <submittedName>
        <fullName evidence="1">Uncharacterized protein</fullName>
    </submittedName>
</protein>
<evidence type="ECO:0000313" key="2">
    <source>
        <dbReference type="Proteomes" id="UP000799438"/>
    </source>
</evidence>
<sequence length="246" mass="27854">MFVSNQTQQTDDDKPYVYGDGRIDPSQVVVARFSPADLDELRKRFTNFPFTTLAGELRNAIYDAILDEYCDPITAGTNPDIRPRLNPPDILHISHEIRKETFPLFIGKMVWHMQLFDEDDMFKIREWLSGAITPKGVHGLRKVKVFLKSPAPRGWVSVPMNPPVAGQGMPVPDYPTLPFVIDFRKRGSTVFCGTMEPNLEEFVARVLAAIEKVMKDVRELGVEGKLTVDNVTDAFLNILHSFDHGH</sequence>
<dbReference type="GeneID" id="54300903"/>
<dbReference type="RefSeq" id="XP_033394530.1">
    <property type="nucleotide sequence ID" value="XM_033543406.1"/>
</dbReference>
<organism evidence="1 2">
    <name type="scientific">Aplosporella prunicola CBS 121167</name>
    <dbReference type="NCBI Taxonomy" id="1176127"/>
    <lineage>
        <taxon>Eukaryota</taxon>
        <taxon>Fungi</taxon>
        <taxon>Dikarya</taxon>
        <taxon>Ascomycota</taxon>
        <taxon>Pezizomycotina</taxon>
        <taxon>Dothideomycetes</taxon>
        <taxon>Dothideomycetes incertae sedis</taxon>
        <taxon>Botryosphaeriales</taxon>
        <taxon>Aplosporellaceae</taxon>
        <taxon>Aplosporella</taxon>
    </lineage>
</organism>
<reference evidence="1" key="1">
    <citation type="journal article" date="2020" name="Stud. Mycol.">
        <title>101 Dothideomycetes genomes: a test case for predicting lifestyles and emergence of pathogens.</title>
        <authorList>
            <person name="Haridas S."/>
            <person name="Albert R."/>
            <person name="Binder M."/>
            <person name="Bloem J."/>
            <person name="Labutti K."/>
            <person name="Salamov A."/>
            <person name="Andreopoulos B."/>
            <person name="Baker S."/>
            <person name="Barry K."/>
            <person name="Bills G."/>
            <person name="Bluhm B."/>
            <person name="Cannon C."/>
            <person name="Castanera R."/>
            <person name="Culley D."/>
            <person name="Daum C."/>
            <person name="Ezra D."/>
            <person name="Gonzalez J."/>
            <person name="Henrissat B."/>
            <person name="Kuo A."/>
            <person name="Liang C."/>
            <person name="Lipzen A."/>
            <person name="Lutzoni F."/>
            <person name="Magnuson J."/>
            <person name="Mondo S."/>
            <person name="Nolan M."/>
            <person name="Ohm R."/>
            <person name="Pangilinan J."/>
            <person name="Park H.-J."/>
            <person name="Ramirez L."/>
            <person name="Alfaro M."/>
            <person name="Sun H."/>
            <person name="Tritt A."/>
            <person name="Yoshinaga Y."/>
            <person name="Zwiers L.-H."/>
            <person name="Turgeon B."/>
            <person name="Goodwin S."/>
            <person name="Spatafora J."/>
            <person name="Crous P."/>
            <person name="Grigoriev I."/>
        </authorList>
    </citation>
    <scope>NUCLEOTIDE SEQUENCE</scope>
    <source>
        <strain evidence="1">CBS 121167</strain>
    </source>
</reference>
<keyword evidence="2" id="KW-1185">Reference proteome</keyword>
<dbReference type="Proteomes" id="UP000799438">
    <property type="component" value="Unassembled WGS sequence"/>
</dbReference>
<dbReference type="EMBL" id="ML995495">
    <property type="protein sequence ID" value="KAF2138817.1"/>
    <property type="molecule type" value="Genomic_DNA"/>
</dbReference>
<accession>A0A6A6B762</accession>
<evidence type="ECO:0000313" key="1">
    <source>
        <dbReference type="EMBL" id="KAF2138817.1"/>
    </source>
</evidence>
<name>A0A6A6B762_9PEZI</name>
<dbReference type="OrthoDB" id="5413827at2759"/>